<evidence type="ECO:0000256" key="1">
    <source>
        <dbReference type="SAM" id="MobiDB-lite"/>
    </source>
</evidence>
<dbReference type="EMBL" id="JANPWB010000012">
    <property type="protein sequence ID" value="KAJ1116361.1"/>
    <property type="molecule type" value="Genomic_DNA"/>
</dbReference>
<reference evidence="2" key="1">
    <citation type="journal article" date="2022" name="bioRxiv">
        <title>Sequencing and chromosome-scale assembly of the giantPleurodeles waltlgenome.</title>
        <authorList>
            <person name="Brown T."/>
            <person name="Elewa A."/>
            <person name="Iarovenko S."/>
            <person name="Subramanian E."/>
            <person name="Araus A.J."/>
            <person name="Petzold A."/>
            <person name="Susuki M."/>
            <person name="Suzuki K.-i.T."/>
            <person name="Hayashi T."/>
            <person name="Toyoda A."/>
            <person name="Oliveira C."/>
            <person name="Osipova E."/>
            <person name="Leigh N.D."/>
            <person name="Simon A."/>
            <person name="Yun M.H."/>
        </authorList>
    </citation>
    <scope>NUCLEOTIDE SEQUENCE</scope>
    <source>
        <strain evidence="2">20211129_DDA</strain>
        <tissue evidence="2">Liver</tissue>
    </source>
</reference>
<proteinExistence type="predicted"/>
<name>A0AAV7NK27_PLEWA</name>
<sequence>MAGSAVRCSWTLIKSPSSAKSSKRFLHVETSLKGLVPSRPRSGEDGPVLAQAHARSRPTRVPRPTGGASFYGRRVECRKGRSVPLATLETLGAGDAEHRVPRGGGTSFYGHRVECRKGRSVPLAMLETLGAGDAEHCVPRGARFFMAVELNAGRGDPFPWQRWQRWGLETLNTASRGGASLYGRRVECRKGRSVPLAMLETLGAGDAEHRVPRGTHLFMAAELNAGRGDPFPWQRWRRWGLETLNTNISLIWTRSSSQ</sequence>
<gene>
    <name evidence="2" type="ORF">NDU88_004576</name>
</gene>
<accession>A0AAV7NK27</accession>
<comment type="caution">
    <text evidence="2">The sequence shown here is derived from an EMBL/GenBank/DDBJ whole genome shotgun (WGS) entry which is preliminary data.</text>
</comment>
<dbReference type="AlphaFoldDB" id="A0AAV7NK27"/>
<organism evidence="2 3">
    <name type="scientific">Pleurodeles waltl</name>
    <name type="common">Iberian ribbed newt</name>
    <dbReference type="NCBI Taxonomy" id="8319"/>
    <lineage>
        <taxon>Eukaryota</taxon>
        <taxon>Metazoa</taxon>
        <taxon>Chordata</taxon>
        <taxon>Craniata</taxon>
        <taxon>Vertebrata</taxon>
        <taxon>Euteleostomi</taxon>
        <taxon>Amphibia</taxon>
        <taxon>Batrachia</taxon>
        <taxon>Caudata</taxon>
        <taxon>Salamandroidea</taxon>
        <taxon>Salamandridae</taxon>
        <taxon>Pleurodelinae</taxon>
        <taxon>Pleurodeles</taxon>
    </lineage>
</organism>
<keyword evidence="3" id="KW-1185">Reference proteome</keyword>
<protein>
    <submittedName>
        <fullName evidence="2">Uncharacterized protein</fullName>
    </submittedName>
</protein>
<dbReference type="Proteomes" id="UP001066276">
    <property type="component" value="Chromosome 8"/>
</dbReference>
<evidence type="ECO:0000313" key="3">
    <source>
        <dbReference type="Proteomes" id="UP001066276"/>
    </source>
</evidence>
<feature type="region of interest" description="Disordered" evidence="1">
    <location>
        <begin position="35"/>
        <end position="68"/>
    </location>
</feature>
<evidence type="ECO:0000313" key="2">
    <source>
        <dbReference type="EMBL" id="KAJ1116361.1"/>
    </source>
</evidence>